<dbReference type="AlphaFoldDB" id="A0A5B6ZKC1"/>
<dbReference type="PANTHER" id="PTHR42979">
    <property type="entry name" value="3-ISOPROPYLMALATE DEHYDROGENASE"/>
    <property type="match status" value="1"/>
</dbReference>
<evidence type="ECO:0000256" key="7">
    <source>
        <dbReference type="ARBA" id="ARBA00023027"/>
    </source>
</evidence>
<proteinExistence type="inferred from homology"/>
<evidence type="ECO:0000256" key="1">
    <source>
        <dbReference type="ARBA" id="ARBA00007769"/>
    </source>
</evidence>
<dbReference type="Pfam" id="PF00180">
    <property type="entry name" value="Iso_dh"/>
    <property type="match status" value="1"/>
</dbReference>
<evidence type="ECO:0000256" key="6">
    <source>
        <dbReference type="ARBA" id="ARBA00023002"/>
    </source>
</evidence>
<feature type="domain" description="Isopropylmalate dehydrogenase-like" evidence="9">
    <location>
        <begin position="35"/>
        <end position="101"/>
    </location>
</feature>
<evidence type="ECO:0000256" key="5">
    <source>
        <dbReference type="ARBA" id="ARBA00022842"/>
    </source>
</evidence>
<gene>
    <name evidence="10" type="ORF">Din_014321</name>
</gene>
<protein>
    <recommendedName>
        <fullName evidence="9">Isopropylmalate dehydrogenase-like domain-containing protein</fullName>
    </recommendedName>
</protein>
<sequence length="113" mass="12403">MRPQRLQEVLGCFHLLVWANWDLGYLNPYMVLLLISGQDKANPLATVLSAAMLLKYGLGEEKAAQRIETAVLNTLNRGFRTGDICSAGNKLVGCKEMGEEVLKSIDQKIPAAV</sequence>
<keyword evidence="6" id="KW-0560">Oxidoreductase</keyword>
<comment type="similarity">
    <text evidence="1">Belongs to the isocitrate and isopropylmalate dehydrogenases family.</text>
</comment>
<dbReference type="Gene3D" id="3.40.718.10">
    <property type="entry name" value="Isopropylmalate Dehydrogenase"/>
    <property type="match status" value="1"/>
</dbReference>
<evidence type="ECO:0000256" key="2">
    <source>
        <dbReference type="ARBA" id="ARBA00022430"/>
    </source>
</evidence>
<name>A0A5B6ZKC1_DAVIN</name>
<evidence type="ECO:0000256" key="4">
    <source>
        <dbReference type="ARBA" id="ARBA00022723"/>
    </source>
</evidence>
<organism evidence="10">
    <name type="scientific">Davidia involucrata</name>
    <name type="common">Dove tree</name>
    <dbReference type="NCBI Taxonomy" id="16924"/>
    <lineage>
        <taxon>Eukaryota</taxon>
        <taxon>Viridiplantae</taxon>
        <taxon>Streptophyta</taxon>
        <taxon>Embryophyta</taxon>
        <taxon>Tracheophyta</taxon>
        <taxon>Spermatophyta</taxon>
        <taxon>Magnoliopsida</taxon>
        <taxon>eudicotyledons</taxon>
        <taxon>Gunneridae</taxon>
        <taxon>Pentapetalae</taxon>
        <taxon>asterids</taxon>
        <taxon>Cornales</taxon>
        <taxon>Nyssaceae</taxon>
        <taxon>Davidia</taxon>
    </lineage>
</organism>
<dbReference type="InterPro" id="IPR004429">
    <property type="entry name" value="Isopropylmalate_DH"/>
</dbReference>
<keyword evidence="7" id="KW-0520">NAD</keyword>
<dbReference type="InterPro" id="IPR024084">
    <property type="entry name" value="IsoPropMal-DH-like_dom"/>
</dbReference>
<evidence type="ECO:0000256" key="8">
    <source>
        <dbReference type="ARBA" id="ARBA00023304"/>
    </source>
</evidence>
<reference evidence="10" key="1">
    <citation type="submission" date="2019-08" db="EMBL/GenBank/DDBJ databases">
        <title>Reference gene set and small RNA set construction with multiple tissues from Davidia involucrata Baill.</title>
        <authorList>
            <person name="Yang H."/>
            <person name="Zhou C."/>
            <person name="Li G."/>
            <person name="Wang J."/>
            <person name="Gao P."/>
            <person name="Wang M."/>
            <person name="Wang R."/>
            <person name="Zhao Y."/>
        </authorList>
    </citation>
    <scope>NUCLEOTIDE SEQUENCE</scope>
    <source>
        <tissue evidence="10">Mixed with DoveR01_LX</tissue>
    </source>
</reference>
<keyword evidence="3" id="KW-0028">Amino-acid biosynthesis</keyword>
<keyword evidence="5" id="KW-0460">Magnesium</keyword>
<keyword evidence="8" id="KW-0100">Branched-chain amino acid biosynthesis</keyword>
<evidence type="ECO:0000313" key="10">
    <source>
        <dbReference type="EMBL" id="MPA44880.1"/>
    </source>
</evidence>
<dbReference type="GO" id="GO:0009098">
    <property type="term" value="P:L-leucine biosynthetic process"/>
    <property type="evidence" value="ECO:0007669"/>
    <property type="project" value="UniProtKB-KW"/>
</dbReference>
<keyword evidence="4" id="KW-0479">Metal-binding</keyword>
<dbReference type="GO" id="GO:0003862">
    <property type="term" value="F:3-isopropylmalate dehydrogenase activity"/>
    <property type="evidence" value="ECO:0007669"/>
    <property type="project" value="InterPro"/>
</dbReference>
<dbReference type="GO" id="GO:0046872">
    <property type="term" value="F:metal ion binding"/>
    <property type="evidence" value="ECO:0007669"/>
    <property type="project" value="UniProtKB-KW"/>
</dbReference>
<keyword evidence="2" id="KW-0432">Leucine biosynthesis</keyword>
<dbReference type="EMBL" id="GHES01014321">
    <property type="protein sequence ID" value="MPA44880.1"/>
    <property type="molecule type" value="Transcribed_RNA"/>
</dbReference>
<dbReference type="PANTHER" id="PTHR42979:SF1">
    <property type="entry name" value="3-ISOPROPYLMALATE DEHYDROGENASE"/>
    <property type="match status" value="1"/>
</dbReference>
<evidence type="ECO:0000256" key="3">
    <source>
        <dbReference type="ARBA" id="ARBA00022605"/>
    </source>
</evidence>
<accession>A0A5B6ZKC1</accession>
<dbReference type="SUPFAM" id="SSF53659">
    <property type="entry name" value="Isocitrate/Isopropylmalate dehydrogenase-like"/>
    <property type="match status" value="1"/>
</dbReference>
<evidence type="ECO:0000259" key="9">
    <source>
        <dbReference type="Pfam" id="PF00180"/>
    </source>
</evidence>